<organism evidence="1 2">
    <name type="scientific">Oleiphilus messinensis</name>
    <dbReference type="NCBI Taxonomy" id="141451"/>
    <lineage>
        <taxon>Bacteria</taxon>
        <taxon>Pseudomonadati</taxon>
        <taxon>Pseudomonadota</taxon>
        <taxon>Gammaproteobacteria</taxon>
        <taxon>Oceanospirillales</taxon>
        <taxon>Oleiphilaceae</taxon>
        <taxon>Oleiphilus</taxon>
    </lineage>
</organism>
<dbReference type="AlphaFoldDB" id="A0A1Y0I595"/>
<proteinExistence type="predicted"/>
<evidence type="ECO:0000313" key="2">
    <source>
        <dbReference type="Proteomes" id="UP000196027"/>
    </source>
</evidence>
<dbReference type="EMBL" id="CP021425">
    <property type="protein sequence ID" value="ARU55658.1"/>
    <property type="molecule type" value="Genomic_DNA"/>
</dbReference>
<dbReference type="KEGG" id="ome:OLMES_1583"/>
<accession>A0A1Y0I595</accession>
<dbReference type="Proteomes" id="UP000196027">
    <property type="component" value="Chromosome"/>
</dbReference>
<protein>
    <submittedName>
        <fullName evidence="1">Uncharacterized protein</fullName>
    </submittedName>
</protein>
<keyword evidence="2" id="KW-1185">Reference proteome</keyword>
<gene>
    <name evidence="1" type="ORF">OLMES_1583</name>
</gene>
<sequence length="105" mass="12000">MFQKTTALTQCQSYWEGLFRANYRFNSRTFDFTSNQWVTRDGNIVTRGYETSYIKLRFNEETGHLFIDKMTASSGTNLKAFSKTFKGGVSAAKNTPFDANPVKTI</sequence>
<evidence type="ECO:0000313" key="1">
    <source>
        <dbReference type="EMBL" id="ARU55658.1"/>
    </source>
</evidence>
<name>A0A1Y0I595_9GAMM</name>
<reference evidence="1 2" key="1">
    <citation type="submission" date="2017-05" db="EMBL/GenBank/DDBJ databases">
        <title>Genomic insights into alkan degradation activity of Oleiphilus messinensis.</title>
        <authorList>
            <person name="Kozyavkin S.A."/>
            <person name="Slesarev A.I."/>
            <person name="Golyshin P.N."/>
            <person name="Korzhenkov A."/>
            <person name="Golyshina O.N."/>
            <person name="Toshchakov S.V."/>
        </authorList>
    </citation>
    <scope>NUCLEOTIDE SEQUENCE [LARGE SCALE GENOMIC DNA]</scope>
    <source>
        <strain evidence="1 2">ME102</strain>
    </source>
</reference>